<keyword evidence="4" id="KW-0349">Heme</keyword>
<keyword evidence="10" id="KW-0503">Monooxygenase</keyword>
<evidence type="ECO:0000256" key="11">
    <source>
        <dbReference type="ARBA" id="ARBA00023136"/>
    </source>
</evidence>
<dbReference type="GO" id="GO:0004497">
    <property type="term" value="F:monooxygenase activity"/>
    <property type="evidence" value="ECO:0007669"/>
    <property type="project" value="UniProtKB-KW"/>
</dbReference>
<reference evidence="12" key="1">
    <citation type="submission" date="2020-03" db="EMBL/GenBank/DDBJ databases">
        <title>A high-quality chromosome-level genome assembly of a woody plant with both climbing and erect habits, Rhamnella rubrinervis.</title>
        <authorList>
            <person name="Lu Z."/>
            <person name="Yang Y."/>
            <person name="Zhu X."/>
            <person name="Sun Y."/>
        </authorList>
    </citation>
    <scope>NUCLEOTIDE SEQUENCE</scope>
    <source>
        <strain evidence="12">BYM</strain>
        <tissue evidence="12">Leaf</tissue>
    </source>
</reference>
<sequence length="162" mass="18526">MLGFELTQEDIKGILADMFVGGTDTASTGMAWLMTELVRNPEVMKKAQEEVRRVVGKKSKIGMEDINQMEYLKCVIKENLRLHPPIPLLVPRQTSESIQLGGYHSPAKVTVFVNAWAIQRDPTLWDRPEEFIPERFENNDIDFKGQDFQFSPFGTGRRVVLE</sequence>
<evidence type="ECO:0000256" key="10">
    <source>
        <dbReference type="ARBA" id="ARBA00023033"/>
    </source>
</evidence>
<dbReference type="InterPro" id="IPR036396">
    <property type="entry name" value="Cyt_P450_sf"/>
</dbReference>
<dbReference type="GO" id="GO:0005506">
    <property type="term" value="F:iron ion binding"/>
    <property type="evidence" value="ECO:0007669"/>
    <property type="project" value="InterPro"/>
</dbReference>
<evidence type="ECO:0000313" key="13">
    <source>
        <dbReference type="Proteomes" id="UP000796880"/>
    </source>
</evidence>
<dbReference type="InterPro" id="IPR002401">
    <property type="entry name" value="Cyt_P450_E_grp-I"/>
</dbReference>
<dbReference type="PANTHER" id="PTHR47953:SF19">
    <property type="entry name" value="OS06G0641600 PROTEIN"/>
    <property type="match status" value="1"/>
</dbReference>
<dbReference type="InterPro" id="IPR052306">
    <property type="entry name" value="CYP450_71D"/>
</dbReference>
<dbReference type="Proteomes" id="UP000796880">
    <property type="component" value="Unassembled WGS sequence"/>
</dbReference>
<evidence type="ECO:0008006" key="14">
    <source>
        <dbReference type="Google" id="ProtNLM"/>
    </source>
</evidence>
<keyword evidence="8" id="KW-0560">Oxidoreductase</keyword>
<dbReference type="SUPFAM" id="SSF48264">
    <property type="entry name" value="Cytochrome P450"/>
    <property type="match status" value="1"/>
</dbReference>
<gene>
    <name evidence="12" type="ORF">FNV43_RR21538</name>
</gene>
<dbReference type="AlphaFoldDB" id="A0A8K0GUG6"/>
<evidence type="ECO:0000256" key="5">
    <source>
        <dbReference type="ARBA" id="ARBA00022692"/>
    </source>
</evidence>
<comment type="similarity">
    <text evidence="3">Belongs to the cytochrome P450 family.</text>
</comment>
<evidence type="ECO:0000256" key="9">
    <source>
        <dbReference type="ARBA" id="ARBA00023004"/>
    </source>
</evidence>
<name>A0A8K0GUG6_9ROSA</name>
<evidence type="ECO:0000313" key="12">
    <source>
        <dbReference type="EMBL" id="KAF3438774.1"/>
    </source>
</evidence>
<dbReference type="PRINTS" id="PR00385">
    <property type="entry name" value="P450"/>
</dbReference>
<dbReference type="GO" id="GO:0016705">
    <property type="term" value="F:oxidoreductase activity, acting on paired donors, with incorporation or reduction of molecular oxygen"/>
    <property type="evidence" value="ECO:0007669"/>
    <property type="project" value="InterPro"/>
</dbReference>
<dbReference type="InterPro" id="IPR001128">
    <property type="entry name" value="Cyt_P450"/>
</dbReference>
<evidence type="ECO:0000256" key="6">
    <source>
        <dbReference type="ARBA" id="ARBA00022723"/>
    </source>
</evidence>
<evidence type="ECO:0000256" key="2">
    <source>
        <dbReference type="ARBA" id="ARBA00004167"/>
    </source>
</evidence>
<evidence type="ECO:0000256" key="8">
    <source>
        <dbReference type="ARBA" id="ARBA00023002"/>
    </source>
</evidence>
<keyword evidence="11" id="KW-0472">Membrane</keyword>
<keyword evidence="5" id="KW-0812">Transmembrane</keyword>
<dbReference type="PANTHER" id="PTHR47953">
    <property type="entry name" value="OS08G0105600 PROTEIN"/>
    <property type="match status" value="1"/>
</dbReference>
<keyword evidence="13" id="KW-1185">Reference proteome</keyword>
<evidence type="ECO:0000256" key="1">
    <source>
        <dbReference type="ARBA" id="ARBA00001971"/>
    </source>
</evidence>
<keyword evidence="6" id="KW-0479">Metal-binding</keyword>
<keyword evidence="9" id="KW-0408">Iron</keyword>
<dbReference type="PRINTS" id="PR00463">
    <property type="entry name" value="EP450I"/>
</dbReference>
<comment type="cofactor">
    <cofactor evidence="1">
        <name>heme</name>
        <dbReference type="ChEBI" id="CHEBI:30413"/>
    </cofactor>
</comment>
<comment type="subcellular location">
    <subcellularLocation>
        <location evidence="2">Membrane</location>
        <topology evidence="2">Single-pass membrane protein</topology>
    </subcellularLocation>
</comment>
<evidence type="ECO:0000256" key="3">
    <source>
        <dbReference type="ARBA" id="ARBA00010617"/>
    </source>
</evidence>
<dbReference type="GO" id="GO:0020037">
    <property type="term" value="F:heme binding"/>
    <property type="evidence" value="ECO:0007669"/>
    <property type="project" value="InterPro"/>
</dbReference>
<comment type="caution">
    <text evidence="12">The sequence shown here is derived from an EMBL/GenBank/DDBJ whole genome shotgun (WGS) entry which is preliminary data.</text>
</comment>
<protein>
    <recommendedName>
        <fullName evidence="14">Cytochrome P450</fullName>
    </recommendedName>
</protein>
<organism evidence="12 13">
    <name type="scientific">Rhamnella rubrinervis</name>
    <dbReference type="NCBI Taxonomy" id="2594499"/>
    <lineage>
        <taxon>Eukaryota</taxon>
        <taxon>Viridiplantae</taxon>
        <taxon>Streptophyta</taxon>
        <taxon>Embryophyta</taxon>
        <taxon>Tracheophyta</taxon>
        <taxon>Spermatophyta</taxon>
        <taxon>Magnoliopsida</taxon>
        <taxon>eudicotyledons</taxon>
        <taxon>Gunneridae</taxon>
        <taxon>Pentapetalae</taxon>
        <taxon>rosids</taxon>
        <taxon>fabids</taxon>
        <taxon>Rosales</taxon>
        <taxon>Rhamnaceae</taxon>
        <taxon>rhamnoid group</taxon>
        <taxon>Rhamneae</taxon>
        <taxon>Rhamnella</taxon>
    </lineage>
</organism>
<accession>A0A8K0GUG6</accession>
<dbReference type="Gene3D" id="1.10.630.10">
    <property type="entry name" value="Cytochrome P450"/>
    <property type="match status" value="1"/>
</dbReference>
<dbReference type="EMBL" id="VOIH02000009">
    <property type="protein sequence ID" value="KAF3438774.1"/>
    <property type="molecule type" value="Genomic_DNA"/>
</dbReference>
<proteinExistence type="inferred from homology"/>
<dbReference type="GO" id="GO:0016020">
    <property type="term" value="C:membrane"/>
    <property type="evidence" value="ECO:0007669"/>
    <property type="project" value="UniProtKB-SubCell"/>
</dbReference>
<evidence type="ECO:0000256" key="4">
    <source>
        <dbReference type="ARBA" id="ARBA00022617"/>
    </source>
</evidence>
<keyword evidence="7" id="KW-1133">Transmembrane helix</keyword>
<evidence type="ECO:0000256" key="7">
    <source>
        <dbReference type="ARBA" id="ARBA00022989"/>
    </source>
</evidence>
<dbReference type="Pfam" id="PF00067">
    <property type="entry name" value="p450"/>
    <property type="match status" value="1"/>
</dbReference>
<dbReference type="OrthoDB" id="1470350at2759"/>